<sequence>MSSDDARADVPEEHDGVSDAADGTEDTDAVTVSQAESQEPRESRSSMLARQPVFLVASVFAVLGLIAAATFGILWWTESSSDAAQNATARDEAVAAAEQAISAFAEVDYQNPDKYRDQQVAVSTDELAQHVKDGWKQARDVIVKAQRSSEIEFFAVAVEELNAYDGTATVIASSEVTLSFEDQNAQLPRRWRAEMKRIDGEWKLSDIELIPIPRTQQVGNQGSEPQ</sequence>
<gene>
    <name evidence="5" type="ORF">AmyhaDRAFT_0188</name>
</gene>
<protein>
    <recommendedName>
        <fullName evidence="7">Mce-associated membrane protein</fullName>
    </recommendedName>
</protein>
<dbReference type="PANTHER" id="PTHR37042">
    <property type="entry name" value="OUTER MEMBRANE PROTEIN RV1973"/>
    <property type="match status" value="1"/>
</dbReference>
<comment type="caution">
    <text evidence="5">The sequence shown here is derived from an EMBL/GenBank/DDBJ whole genome shotgun (WGS) entry which is preliminary data.</text>
</comment>
<dbReference type="PATRIC" id="fig|592678.3.peg.194"/>
<evidence type="ECO:0000256" key="1">
    <source>
        <dbReference type="ARBA" id="ARBA00004370"/>
    </source>
</evidence>
<feature type="compositionally biased region" description="Basic and acidic residues" evidence="3">
    <location>
        <begin position="1"/>
        <end position="17"/>
    </location>
</feature>
<feature type="transmembrane region" description="Helical" evidence="4">
    <location>
        <begin position="53"/>
        <end position="76"/>
    </location>
</feature>
<dbReference type="PANTHER" id="PTHR37042:SF4">
    <property type="entry name" value="OUTER MEMBRANE PROTEIN RV1973"/>
    <property type="match status" value="1"/>
</dbReference>
<dbReference type="Proteomes" id="UP000054357">
    <property type="component" value="Unassembled WGS sequence"/>
</dbReference>
<name>W9DNC3_9PSEU</name>
<organism evidence="5 6">
    <name type="scientific">Haloechinothrix halophila YIM 93223</name>
    <dbReference type="NCBI Taxonomy" id="592678"/>
    <lineage>
        <taxon>Bacteria</taxon>
        <taxon>Bacillati</taxon>
        <taxon>Actinomycetota</taxon>
        <taxon>Actinomycetes</taxon>
        <taxon>Pseudonocardiales</taxon>
        <taxon>Pseudonocardiaceae</taxon>
        <taxon>Haloechinothrix</taxon>
    </lineage>
</organism>
<evidence type="ECO:0000313" key="5">
    <source>
        <dbReference type="EMBL" id="ETA66433.1"/>
    </source>
</evidence>
<feature type="region of interest" description="Disordered" evidence="3">
    <location>
        <begin position="1"/>
        <end position="46"/>
    </location>
</feature>
<dbReference type="OrthoDB" id="3555668at2"/>
<dbReference type="GO" id="GO:0016020">
    <property type="term" value="C:membrane"/>
    <property type="evidence" value="ECO:0007669"/>
    <property type="project" value="UniProtKB-SubCell"/>
</dbReference>
<evidence type="ECO:0000256" key="3">
    <source>
        <dbReference type="SAM" id="MobiDB-lite"/>
    </source>
</evidence>
<evidence type="ECO:0000313" key="6">
    <source>
        <dbReference type="Proteomes" id="UP000054357"/>
    </source>
</evidence>
<dbReference type="AlphaFoldDB" id="W9DNC3"/>
<comment type="subcellular location">
    <subcellularLocation>
        <location evidence="1">Membrane</location>
    </subcellularLocation>
</comment>
<dbReference type="EMBL" id="AZAK01000001">
    <property type="protein sequence ID" value="ETA66433.1"/>
    <property type="molecule type" value="Genomic_DNA"/>
</dbReference>
<evidence type="ECO:0000256" key="4">
    <source>
        <dbReference type="SAM" id="Phobius"/>
    </source>
</evidence>
<reference evidence="5 6" key="1">
    <citation type="submission" date="2013-08" db="EMBL/GenBank/DDBJ databases">
        <authorList>
            <consortium name="DOE Joint Genome Institute"/>
            <person name="Klenk H.-P."/>
            <person name="Huntemann M."/>
            <person name="Han J."/>
            <person name="Chen A."/>
            <person name="Kyrpides N."/>
            <person name="Mavromatis K."/>
            <person name="Markowitz V."/>
            <person name="Palaniappan K."/>
            <person name="Ivanova N."/>
            <person name="Schaumberg A."/>
            <person name="Pati A."/>
            <person name="Liolios K."/>
            <person name="Nordberg H.P."/>
            <person name="Cantor M.N."/>
            <person name="Hua S.X."/>
            <person name="Woyke T."/>
        </authorList>
    </citation>
    <scope>NUCLEOTIDE SEQUENCE [LARGE SCALE GENOMIC DNA]</scope>
    <source>
        <strain evidence="5 6">YIM 93223</strain>
    </source>
</reference>
<keyword evidence="4" id="KW-1133">Transmembrane helix</keyword>
<evidence type="ECO:0000256" key="2">
    <source>
        <dbReference type="ARBA" id="ARBA00023136"/>
    </source>
</evidence>
<accession>W9DNC3</accession>
<keyword evidence="6" id="KW-1185">Reference proteome</keyword>
<dbReference type="RefSeq" id="WP_034266990.1">
    <property type="nucleotide sequence ID" value="NZ_KI632509.1"/>
</dbReference>
<evidence type="ECO:0008006" key="7">
    <source>
        <dbReference type="Google" id="ProtNLM"/>
    </source>
</evidence>
<keyword evidence="4" id="KW-0812">Transmembrane</keyword>
<keyword evidence="2 4" id="KW-0472">Membrane</keyword>
<dbReference type="HOGENOM" id="CLU_1222678_0_0_11"/>
<proteinExistence type="predicted"/>